<evidence type="ECO:0000313" key="3">
    <source>
        <dbReference type="Proteomes" id="UP000242146"/>
    </source>
</evidence>
<dbReference type="SUPFAM" id="SSF53756">
    <property type="entry name" value="UDP-Glycosyltransferase/glycogen phosphorylase"/>
    <property type="match status" value="1"/>
</dbReference>
<feature type="compositionally biased region" description="Acidic residues" evidence="1">
    <location>
        <begin position="237"/>
        <end position="249"/>
    </location>
</feature>
<protein>
    <recommendedName>
        <fullName evidence="4">Glycosyl transferase family 28 C-terminal domain-containing protein</fullName>
    </recommendedName>
</protein>
<dbReference type="AlphaFoldDB" id="A0A1X2GGV0"/>
<gene>
    <name evidence="2" type="ORF">DM01DRAFT_1336059</name>
</gene>
<name>A0A1X2GGV0_9FUNG</name>
<dbReference type="Gene3D" id="3.40.50.2000">
    <property type="entry name" value="Glycogen Phosphorylase B"/>
    <property type="match status" value="1"/>
</dbReference>
<dbReference type="OrthoDB" id="1684102at2759"/>
<dbReference type="InterPro" id="IPR053205">
    <property type="entry name" value="GHMP_kinase_L-arabinokinase"/>
</dbReference>
<dbReference type="EMBL" id="MCGT01000015">
    <property type="protein sequence ID" value="ORX53520.1"/>
    <property type="molecule type" value="Genomic_DNA"/>
</dbReference>
<dbReference type="STRING" id="101127.A0A1X2GGV0"/>
<reference evidence="2 3" key="1">
    <citation type="submission" date="2016-07" db="EMBL/GenBank/DDBJ databases">
        <title>Pervasive Adenine N6-methylation of Active Genes in Fungi.</title>
        <authorList>
            <consortium name="DOE Joint Genome Institute"/>
            <person name="Mondo S.J."/>
            <person name="Dannebaum R.O."/>
            <person name="Kuo R.C."/>
            <person name="Labutti K."/>
            <person name="Haridas S."/>
            <person name="Kuo A."/>
            <person name="Salamov A."/>
            <person name="Ahrendt S.R."/>
            <person name="Lipzen A."/>
            <person name="Sullivan W."/>
            <person name="Andreopoulos W.B."/>
            <person name="Clum A."/>
            <person name="Lindquist E."/>
            <person name="Daum C."/>
            <person name="Ramamoorthy G.K."/>
            <person name="Gryganskyi A."/>
            <person name="Culley D."/>
            <person name="Magnuson J.K."/>
            <person name="James T.Y."/>
            <person name="O'Malley M.A."/>
            <person name="Stajich J.E."/>
            <person name="Spatafora J.W."/>
            <person name="Visel A."/>
            <person name="Grigoriev I.V."/>
        </authorList>
    </citation>
    <scope>NUCLEOTIDE SEQUENCE [LARGE SCALE GENOMIC DNA]</scope>
    <source>
        <strain evidence="2 3">NRRL 3301</strain>
    </source>
</reference>
<keyword evidence="3" id="KW-1185">Reference proteome</keyword>
<feature type="region of interest" description="Disordered" evidence="1">
    <location>
        <begin position="225"/>
        <end position="255"/>
    </location>
</feature>
<evidence type="ECO:0000256" key="1">
    <source>
        <dbReference type="SAM" id="MobiDB-lite"/>
    </source>
</evidence>
<evidence type="ECO:0008006" key="4">
    <source>
        <dbReference type="Google" id="ProtNLM"/>
    </source>
</evidence>
<proteinExistence type="predicted"/>
<organism evidence="2 3">
    <name type="scientific">Hesseltinella vesiculosa</name>
    <dbReference type="NCBI Taxonomy" id="101127"/>
    <lineage>
        <taxon>Eukaryota</taxon>
        <taxon>Fungi</taxon>
        <taxon>Fungi incertae sedis</taxon>
        <taxon>Mucoromycota</taxon>
        <taxon>Mucoromycotina</taxon>
        <taxon>Mucoromycetes</taxon>
        <taxon>Mucorales</taxon>
        <taxon>Cunninghamellaceae</taxon>
        <taxon>Hesseltinella</taxon>
    </lineage>
</organism>
<evidence type="ECO:0000313" key="2">
    <source>
        <dbReference type="EMBL" id="ORX53520.1"/>
    </source>
</evidence>
<accession>A0A1X2GGV0</accession>
<comment type="caution">
    <text evidence="2">The sequence shown here is derived from an EMBL/GenBank/DDBJ whole genome shotgun (WGS) entry which is preliminary data.</text>
</comment>
<dbReference type="Proteomes" id="UP000242146">
    <property type="component" value="Unassembled WGS sequence"/>
</dbReference>
<dbReference type="PANTHER" id="PTHR38134:SF2">
    <property type="entry name" value="GALACTOKINASE"/>
    <property type="match status" value="1"/>
</dbReference>
<sequence>MAKPHLMLNQGTSRSFVFCFYVSGHGWGHATRANQIISDILRLPAQHQVYVISNASSFIFQGVIEVGAIYRQADIDAGVVQPLAYTVDRQQTIDNLKQFIQRRPQTLRKEIEWLKQVKADCVVCDAPFLPCAAAAGANIPAAIASNFTFDEVYQGLCEGDDLDKDIHDLVRLVIEDYRNADLLIRLPGAIRIPSFEDAEDLVPKTPIDASSRGIVNGKSHLPFVSDANVPSSRSESPTDDIDETIPTDDEPLKPKHQPLIANLENAKQRGLCRRFERRIVDVPLVFRKHRVARETVLADLGIPKPIYDSHKILLLSFGGQVLGKALWKEHNPLPPDWICIVCGAPDHVELPDLFYRASKDAYVPDLTNAADVVLGKLGYGTCSECISTATPFVYVPRPQFIEEYGLRKLMMDQGSAVELDRHDFEAGHWADAILQAAQLPGTCHEPTRLVGHDGGPVSARILERFVIEWNALTTNTPAMALLEKQPLPSLYANPVSPNPATYTKASG</sequence>
<dbReference type="PANTHER" id="PTHR38134">
    <property type="entry name" value="SLR1395 PROTEIN"/>
    <property type="match status" value="1"/>
</dbReference>